<reference evidence="2" key="2">
    <citation type="journal article" date="2020" name="Nat. Commun.">
        <title>Large-scale genome sequencing of mycorrhizal fungi provides insights into the early evolution of symbiotic traits.</title>
        <authorList>
            <person name="Miyauchi S."/>
            <person name="Kiss E."/>
            <person name="Kuo A."/>
            <person name="Drula E."/>
            <person name="Kohler A."/>
            <person name="Sanchez-Garcia M."/>
            <person name="Morin E."/>
            <person name="Andreopoulos B."/>
            <person name="Barry K.W."/>
            <person name="Bonito G."/>
            <person name="Buee M."/>
            <person name="Carver A."/>
            <person name="Chen C."/>
            <person name="Cichocki N."/>
            <person name="Clum A."/>
            <person name="Culley D."/>
            <person name="Crous P.W."/>
            <person name="Fauchery L."/>
            <person name="Girlanda M."/>
            <person name="Hayes R.D."/>
            <person name="Keri Z."/>
            <person name="LaButti K."/>
            <person name="Lipzen A."/>
            <person name="Lombard V."/>
            <person name="Magnuson J."/>
            <person name="Maillard F."/>
            <person name="Murat C."/>
            <person name="Nolan M."/>
            <person name="Ohm R.A."/>
            <person name="Pangilinan J."/>
            <person name="Pereira M.F."/>
            <person name="Perotto S."/>
            <person name="Peter M."/>
            <person name="Pfister S."/>
            <person name="Riley R."/>
            <person name="Sitrit Y."/>
            <person name="Stielow J.B."/>
            <person name="Szollosi G."/>
            <person name="Zifcakova L."/>
            <person name="Stursova M."/>
            <person name="Spatafora J.W."/>
            <person name="Tedersoo L."/>
            <person name="Vaario L.M."/>
            <person name="Yamada A."/>
            <person name="Yan M."/>
            <person name="Wang P."/>
            <person name="Xu J."/>
            <person name="Bruns T."/>
            <person name="Baldrian P."/>
            <person name="Vilgalys R."/>
            <person name="Dunand C."/>
            <person name="Henrissat B."/>
            <person name="Grigoriev I.V."/>
            <person name="Hibbett D."/>
            <person name="Nagy L.G."/>
            <person name="Martin F.M."/>
        </authorList>
    </citation>
    <scope>NUCLEOTIDE SEQUENCE</scope>
    <source>
        <strain evidence="2">BED1</strain>
    </source>
</reference>
<keyword evidence="3" id="KW-1185">Reference proteome</keyword>
<proteinExistence type="predicted"/>
<feature type="region of interest" description="Disordered" evidence="1">
    <location>
        <begin position="71"/>
        <end position="106"/>
    </location>
</feature>
<gene>
    <name evidence="2" type="ORF">L210DRAFT_3523019</name>
</gene>
<organism evidence="2 3">
    <name type="scientific">Boletus edulis BED1</name>
    <dbReference type="NCBI Taxonomy" id="1328754"/>
    <lineage>
        <taxon>Eukaryota</taxon>
        <taxon>Fungi</taxon>
        <taxon>Dikarya</taxon>
        <taxon>Basidiomycota</taxon>
        <taxon>Agaricomycotina</taxon>
        <taxon>Agaricomycetes</taxon>
        <taxon>Agaricomycetidae</taxon>
        <taxon>Boletales</taxon>
        <taxon>Boletineae</taxon>
        <taxon>Boletaceae</taxon>
        <taxon>Boletoideae</taxon>
        <taxon>Boletus</taxon>
    </lineage>
</organism>
<evidence type="ECO:0000313" key="2">
    <source>
        <dbReference type="EMBL" id="KAF8448742.1"/>
    </source>
</evidence>
<dbReference type="Proteomes" id="UP001194468">
    <property type="component" value="Unassembled WGS sequence"/>
</dbReference>
<accession>A0AAD4C4B8</accession>
<reference evidence="2" key="1">
    <citation type="submission" date="2019-10" db="EMBL/GenBank/DDBJ databases">
        <authorList>
            <consortium name="DOE Joint Genome Institute"/>
            <person name="Kuo A."/>
            <person name="Miyauchi S."/>
            <person name="Kiss E."/>
            <person name="Drula E."/>
            <person name="Kohler A."/>
            <person name="Sanchez-Garcia M."/>
            <person name="Andreopoulos B."/>
            <person name="Barry K.W."/>
            <person name="Bonito G."/>
            <person name="Buee M."/>
            <person name="Carver A."/>
            <person name="Chen C."/>
            <person name="Cichocki N."/>
            <person name="Clum A."/>
            <person name="Culley D."/>
            <person name="Crous P.W."/>
            <person name="Fauchery L."/>
            <person name="Girlanda M."/>
            <person name="Hayes R."/>
            <person name="Keri Z."/>
            <person name="LaButti K."/>
            <person name="Lipzen A."/>
            <person name="Lombard V."/>
            <person name="Magnuson J."/>
            <person name="Maillard F."/>
            <person name="Morin E."/>
            <person name="Murat C."/>
            <person name="Nolan M."/>
            <person name="Ohm R."/>
            <person name="Pangilinan J."/>
            <person name="Pereira M."/>
            <person name="Perotto S."/>
            <person name="Peter M."/>
            <person name="Riley R."/>
            <person name="Sitrit Y."/>
            <person name="Stielow B."/>
            <person name="Szollosi G."/>
            <person name="Zifcakova L."/>
            <person name="Stursova M."/>
            <person name="Spatafora J.W."/>
            <person name="Tedersoo L."/>
            <person name="Vaario L.-M."/>
            <person name="Yamada A."/>
            <person name="Yan M."/>
            <person name="Wang P."/>
            <person name="Xu J."/>
            <person name="Bruns T."/>
            <person name="Baldrian P."/>
            <person name="Vilgalys R."/>
            <person name="Henrissat B."/>
            <person name="Grigoriev I.V."/>
            <person name="Hibbett D."/>
            <person name="Nagy L.G."/>
            <person name="Martin F.M."/>
        </authorList>
    </citation>
    <scope>NUCLEOTIDE SEQUENCE</scope>
    <source>
        <strain evidence="2">BED1</strain>
    </source>
</reference>
<comment type="caution">
    <text evidence="2">The sequence shown here is derived from an EMBL/GenBank/DDBJ whole genome shotgun (WGS) entry which is preliminary data.</text>
</comment>
<name>A0AAD4C4B8_BOLED</name>
<evidence type="ECO:0000256" key="1">
    <source>
        <dbReference type="SAM" id="MobiDB-lite"/>
    </source>
</evidence>
<dbReference type="EMBL" id="WHUW01000003">
    <property type="protein sequence ID" value="KAF8448742.1"/>
    <property type="molecule type" value="Genomic_DNA"/>
</dbReference>
<evidence type="ECO:0000313" key="3">
    <source>
        <dbReference type="Proteomes" id="UP001194468"/>
    </source>
</evidence>
<protein>
    <submittedName>
        <fullName evidence="2">Uncharacterized protein</fullName>
    </submittedName>
</protein>
<dbReference type="AlphaFoldDB" id="A0AAD4C4B8"/>
<feature type="compositionally biased region" description="Polar residues" evidence="1">
    <location>
        <begin position="88"/>
        <end position="106"/>
    </location>
</feature>
<sequence>MSRIENVAQASCVDRLIPRQRQQLPCGRCHTVIEYDRGTEWSVVNRLANEHWEACPMKPHARLAHMARTLTSPSDTEAALPLPEASEQRSCSDPTTESVGSSNNPWISTGCERKRRTLEQRKVELEQDEYARRITTKSVVCGGCDREISLDKRSKYYPGLWYKHRSKCHV</sequence>